<gene>
    <name evidence="6" type="ORF">ET33_29830</name>
</gene>
<evidence type="ECO:0000313" key="7">
    <source>
        <dbReference type="Proteomes" id="UP000028123"/>
    </source>
</evidence>
<evidence type="ECO:0000313" key="6">
    <source>
        <dbReference type="EMBL" id="KEQ26933.1"/>
    </source>
</evidence>
<proteinExistence type="inferred from homology"/>
<dbReference type="Proteomes" id="UP000028123">
    <property type="component" value="Unassembled WGS sequence"/>
</dbReference>
<evidence type="ECO:0000259" key="5">
    <source>
        <dbReference type="Pfam" id="PF00496"/>
    </source>
</evidence>
<feature type="domain" description="Solute-binding protein family 5" evidence="5">
    <location>
        <begin position="266"/>
        <end position="603"/>
    </location>
</feature>
<dbReference type="Pfam" id="PF00496">
    <property type="entry name" value="SBP_bac_5"/>
    <property type="match status" value="1"/>
</dbReference>
<dbReference type="AlphaFoldDB" id="A0A081P8B0"/>
<evidence type="ECO:0000256" key="2">
    <source>
        <dbReference type="ARBA" id="ARBA00022448"/>
    </source>
</evidence>
<dbReference type="PANTHER" id="PTHR30290:SF9">
    <property type="entry name" value="OLIGOPEPTIDE-BINDING PROTEIN APPA"/>
    <property type="match status" value="1"/>
</dbReference>
<reference evidence="6 7" key="1">
    <citation type="submission" date="2014-06" db="EMBL/GenBank/DDBJ databases">
        <title>Draft genome sequence of Paenibacillus sp. MSt1.</title>
        <authorList>
            <person name="Aw Y.K."/>
            <person name="Ong K.S."/>
            <person name="Gan H.M."/>
            <person name="Lee S.M."/>
        </authorList>
    </citation>
    <scope>NUCLEOTIDE SEQUENCE [LARGE SCALE GENOMIC DNA]</scope>
    <source>
        <strain evidence="6 7">MSt1</strain>
    </source>
</reference>
<dbReference type="GO" id="GO:0015833">
    <property type="term" value="P:peptide transport"/>
    <property type="evidence" value="ECO:0007669"/>
    <property type="project" value="TreeGrafter"/>
</dbReference>
<comment type="caution">
    <text evidence="6">The sequence shown here is derived from an EMBL/GenBank/DDBJ whole genome shotgun (WGS) entry which is preliminary data.</text>
</comment>
<keyword evidence="3 4" id="KW-0732">Signal</keyword>
<evidence type="ECO:0000256" key="4">
    <source>
        <dbReference type="SAM" id="SignalP"/>
    </source>
</evidence>
<protein>
    <submittedName>
        <fullName evidence="6">Lipoprotein</fullName>
    </submittedName>
</protein>
<dbReference type="OrthoDB" id="2430588at2"/>
<dbReference type="SUPFAM" id="SSF53850">
    <property type="entry name" value="Periplasmic binding protein-like II"/>
    <property type="match status" value="2"/>
</dbReference>
<feature type="signal peptide" evidence="4">
    <location>
        <begin position="1"/>
        <end position="21"/>
    </location>
</feature>
<dbReference type="Gene3D" id="3.40.190.10">
    <property type="entry name" value="Periplasmic binding protein-like II"/>
    <property type="match status" value="1"/>
</dbReference>
<name>A0A081P8B0_9BACL</name>
<dbReference type="Gene3D" id="3.90.76.10">
    <property type="entry name" value="Dipeptide-binding Protein, Domain 1"/>
    <property type="match status" value="1"/>
</dbReference>
<sequence>MKKKGKLLIPAILGVSLMLSGCTLTTKDEQAQSKPSSEQPAGDSSRVDIELLAMSSGEADVNIIRDQLTKNGFNVKLNLQPDYGSFKAQQDAGNYDISLSGWTTVTGNPDYAVRSLFKTGGDYSIVADKEIDDLIEKASTQTQGEYKDTYKQLEQKLVFDKAYIAPLYISVKSQAFNQEVLKKESVRLSKSRSLPWEELDFKDEGKRAKDPILLQSSLPTLTSLDPIKGNDGSINIINTNMYVRLLNLTDDDKLTAEGSLSYNFAIAEGNTDYYFILRDDINFAQIKDKLAVDTGERVGADDVIFSLLRAKDKNSVPNHRTYTLHEHIKNAELVTDPAVLESIKQSDSSETLKSGLEKGLGAKISVLVSDKKQANSKEGKYQVVKLTTTNPFPQVLNYLAHQSAGIVSKKQVESINTYDVAKFDVNKDIPYGDQNTVTEGAKYNNTLFTSGPYILSYKNDYEAIFLKNPAYMAGTKHEPKVNNIKIRFIKDADSSLSALRSGEIHLFYGVLETKFDIVKSDSKLSLQTMPSNAVSYLLFNTKNREVAKSADLRKAVLSSINQDDFLAYYKNNKFKAVSTVSPIVQTGLELKADAGKAKEFLNAYKASKK</sequence>
<accession>A0A081P8B0</accession>
<keyword evidence="6" id="KW-0449">Lipoprotein</keyword>
<evidence type="ECO:0000256" key="3">
    <source>
        <dbReference type="ARBA" id="ARBA00022729"/>
    </source>
</evidence>
<dbReference type="GO" id="GO:1904680">
    <property type="term" value="F:peptide transmembrane transporter activity"/>
    <property type="evidence" value="ECO:0007669"/>
    <property type="project" value="TreeGrafter"/>
</dbReference>
<dbReference type="Gene3D" id="3.10.105.10">
    <property type="entry name" value="Dipeptide-binding Protein, Domain 3"/>
    <property type="match status" value="1"/>
</dbReference>
<organism evidence="6 7">
    <name type="scientific">Paenibacillus tyrfis</name>
    <dbReference type="NCBI Taxonomy" id="1501230"/>
    <lineage>
        <taxon>Bacteria</taxon>
        <taxon>Bacillati</taxon>
        <taxon>Bacillota</taxon>
        <taxon>Bacilli</taxon>
        <taxon>Bacillales</taxon>
        <taxon>Paenibacillaceae</taxon>
        <taxon>Paenibacillus</taxon>
    </lineage>
</organism>
<comment type="similarity">
    <text evidence="1">Belongs to the bacterial solute-binding protein 5 family.</text>
</comment>
<dbReference type="InterPro" id="IPR000914">
    <property type="entry name" value="SBP_5_dom"/>
</dbReference>
<feature type="chain" id="PRO_5038937165" evidence="4">
    <location>
        <begin position="22"/>
        <end position="609"/>
    </location>
</feature>
<dbReference type="PANTHER" id="PTHR30290">
    <property type="entry name" value="PERIPLASMIC BINDING COMPONENT OF ABC TRANSPORTER"/>
    <property type="match status" value="1"/>
</dbReference>
<evidence type="ECO:0000256" key="1">
    <source>
        <dbReference type="ARBA" id="ARBA00005695"/>
    </source>
</evidence>
<keyword evidence="7" id="KW-1185">Reference proteome</keyword>
<dbReference type="PROSITE" id="PS51257">
    <property type="entry name" value="PROKAR_LIPOPROTEIN"/>
    <property type="match status" value="1"/>
</dbReference>
<dbReference type="eggNOG" id="COG0747">
    <property type="taxonomic scope" value="Bacteria"/>
</dbReference>
<keyword evidence="2" id="KW-0813">Transport</keyword>
<dbReference type="EMBL" id="JNVM01000005">
    <property type="protein sequence ID" value="KEQ26933.1"/>
    <property type="molecule type" value="Genomic_DNA"/>
</dbReference>
<dbReference type="InterPro" id="IPR039424">
    <property type="entry name" value="SBP_5"/>
</dbReference>
<dbReference type="eggNOG" id="COG4166">
    <property type="taxonomic scope" value="Bacteria"/>
</dbReference>